<feature type="transmembrane region" description="Helical" evidence="1">
    <location>
        <begin position="68"/>
        <end position="89"/>
    </location>
</feature>
<evidence type="ECO:0000313" key="3">
    <source>
        <dbReference type="Proteomes" id="UP000292052"/>
    </source>
</evidence>
<dbReference type="AlphaFoldDB" id="A0A482V1G5"/>
<accession>A0A482V1G5</accession>
<dbReference type="Proteomes" id="UP000292052">
    <property type="component" value="Unassembled WGS sequence"/>
</dbReference>
<proteinExistence type="predicted"/>
<keyword evidence="1" id="KW-0472">Membrane</keyword>
<feature type="transmembrane region" description="Helical" evidence="1">
    <location>
        <begin position="140"/>
        <end position="160"/>
    </location>
</feature>
<feature type="transmembrane region" description="Helical" evidence="1">
    <location>
        <begin position="109"/>
        <end position="128"/>
    </location>
</feature>
<feature type="transmembrane region" description="Helical" evidence="1">
    <location>
        <begin position="242"/>
        <end position="267"/>
    </location>
</feature>
<comment type="caution">
    <text evidence="2">The sequence shown here is derived from an EMBL/GenBank/DDBJ whole genome shotgun (WGS) entry which is preliminary data.</text>
</comment>
<dbReference type="OrthoDB" id="6731073at2759"/>
<keyword evidence="1" id="KW-0812">Transmembrane</keyword>
<feature type="transmembrane region" description="Helical" evidence="1">
    <location>
        <begin position="33"/>
        <end position="56"/>
    </location>
</feature>
<keyword evidence="3" id="KW-1185">Reference proteome</keyword>
<organism evidence="2 3">
    <name type="scientific">Asbolus verrucosus</name>
    <name type="common">Desert ironclad beetle</name>
    <dbReference type="NCBI Taxonomy" id="1661398"/>
    <lineage>
        <taxon>Eukaryota</taxon>
        <taxon>Metazoa</taxon>
        <taxon>Ecdysozoa</taxon>
        <taxon>Arthropoda</taxon>
        <taxon>Hexapoda</taxon>
        <taxon>Insecta</taxon>
        <taxon>Pterygota</taxon>
        <taxon>Neoptera</taxon>
        <taxon>Endopterygota</taxon>
        <taxon>Coleoptera</taxon>
        <taxon>Polyphaga</taxon>
        <taxon>Cucujiformia</taxon>
        <taxon>Tenebrionidae</taxon>
        <taxon>Pimeliinae</taxon>
        <taxon>Asbolus</taxon>
    </lineage>
</organism>
<protein>
    <submittedName>
        <fullName evidence="2">Uncharacterized protein</fullName>
    </submittedName>
</protein>
<feature type="transmembrane region" description="Helical" evidence="1">
    <location>
        <begin position="180"/>
        <end position="197"/>
    </location>
</feature>
<dbReference type="EMBL" id="QDEB01133090">
    <property type="protein sequence ID" value="RZB38866.1"/>
    <property type="molecule type" value="Genomic_DNA"/>
</dbReference>
<sequence>MQPSPNNTRYILELERNRLVEETYNFDEKYGTFSFVFLATVENLALVAYLYIAAVLMCHKKSRTKINLIVSIWAVVNATVLVEKLLRLFDVFFEIDLKISDDTANICQMIAAVGRSYGTSLAVIWLFSKYSDIPKLIFELLNYLLIFMPAFVGFYFIFYYFNVNKFIYEVYGPGSDIVNLAVYLLVGFIFVLSKIFVNTTRETTQYALIISLVNLITNFPVCLITIYLRFNLDYSWFYRFHIYWVDFFINVINCSNAFVVMFFIILYNRNLRNNYFSKKHVDSDENNYC</sequence>
<feature type="transmembrane region" description="Helical" evidence="1">
    <location>
        <begin position="206"/>
        <end position="230"/>
    </location>
</feature>
<name>A0A482V1G5_ASBVE</name>
<gene>
    <name evidence="2" type="ORF">BDFB_006971</name>
</gene>
<evidence type="ECO:0000256" key="1">
    <source>
        <dbReference type="SAM" id="Phobius"/>
    </source>
</evidence>
<evidence type="ECO:0000313" key="2">
    <source>
        <dbReference type="EMBL" id="RZB38866.1"/>
    </source>
</evidence>
<reference evidence="2 3" key="1">
    <citation type="submission" date="2017-03" db="EMBL/GenBank/DDBJ databases">
        <title>Genome of the blue death feigning beetle - Asbolus verrucosus.</title>
        <authorList>
            <person name="Rider S.D."/>
        </authorList>
    </citation>
    <scope>NUCLEOTIDE SEQUENCE [LARGE SCALE GENOMIC DNA]</scope>
    <source>
        <strain evidence="2">Butters</strain>
        <tissue evidence="2">Head and leg muscle</tissue>
    </source>
</reference>
<keyword evidence="1" id="KW-1133">Transmembrane helix</keyword>